<dbReference type="PANTHER" id="PTHR24171">
    <property type="entry name" value="ANKYRIN REPEAT DOMAIN-CONTAINING PROTEIN 39-RELATED"/>
    <property type="match status" value="1"/>
</dbReference>
<evidence type="ECO:0000313" key="4">
    <source>
        <dbReference type="EMBL" id="PVH99974.1"/>
    </source>
</evidence>
<accession>A0A2V1DRZ5</accession>
<evidence type="ECO:0000256" key="2">
    <source>
        <dbReference type="ARBA" id="ARBA00023043"/>
    </source>
</evidence>
<name>A0A2V1DRZ5_9PLEO</name>
<dbReference type="SMART" id="SM00248">
    <property type="entry name" value="ANK"/>
    <property type="match status" value="3"/>
</dbReference>
<dbReference type="Proteomes" id="UP000244855">
    <property type="component" value="Unassembled WGS sequence"/>
</dbReference>
<gene>
    <name evidence="4" type="ORF">DM02DRAFT_709835</name>
</gene>
<dbReference type="PROSITE" id="PS50297">
    <property type="entry name" value="ANK_REP_REGION"/>
    <property type="match status" value="1"/>
</dbReference>
<dbReference type="InterPro" id="IPR002110">
    <property type="entry name" value="Ankyrin_rpt"/>
</dbReference>
<feature type="repeat" description="ANK" evidence="3">
    <location>
        <begin position="17"/>
        <end position="39"/>
    </location>
</feature>
<dbReference type="Gene3D" id="1.25.40.20">
    <property type="entry name" value="Ankyrin repeat-containing domain"/>
    <property type="match status" value="2"/>
</dbReference>
<protein>
    <submittedName>
        <fullName evidence="4">Ankyrin</fullName>
    </submittedName>
</protein>
<keyword evidence="1" id="KW-0677">Repeat</keyword>
<evidence type="ECO:0000256" key="1">
    <source>
        <dbReference type="ARBA" id="ARBA00022737"/>
    </source>
</evidence>
<dbReference type="Pfam" id="PF00023">
    <property type="entry name" value="Ank"/>
    <property type="match status" value="2"/>
</dbReference>
<dbReference type="OrthoDB" id="539213at2759"/>
<dbReference type="PRINTS" id="PR01415">
    <property type="entry name" value="ANKYRIN"/>
</dbReference>
<dbReference type="AlphaFoldDB" id="A0A2V1DRZ5"/>
<keyword evidence="2 3" id="KW-0040">ANK repeat</keyword>
<keyword evidence="5" id="KW-1185">Reference proteome</keyword>
<dbReference type="PROSITE" id="PS50088">
    <property type="entry name" value="ANK_REPEAT"/>
    <property type="match status" value="1"/>
</dbReference>
<dbReference type="EMBL" id="KZ805381">
    <property type="protein sequence ID" value="PVH99974.1"/>
    <property type="molecule type" value="Genomic_DNA"/>
</dbReference>
<organism evidence="4 5">
    <name type="scientific">Periconia macrospinosa</name>
    <dbReference type="NCBI Taxonomy" id="97972"/>
    <lineage>
        <taxon>Eukaryota</taxon>
        <taxon>Fungi</taxon>
        <taxon>Dikarya</taxon>
        <taxon>Ascomycota</taxon>
        <taxon>Pezizomycotina</taxon>
        <taxon>Dothideomycetes</taxon>
        <taxon>Pleosporomycetidae</taxon>
        <taxon>Pleosporales</taxon>
        <taxon>Massarineae</taxon>
        <taxon>Periconiaceae</taxon>
        <taxon>Periconia</taxon>
    </lineage>
</organism>
<sequence>MFLVEDGKVDAMACGDAGETPMLVAARNGHAEIARFLVKAHLADPEVWDGELVDSEERLTPSAVQDTDNDHELRDGDIEMRAEESESESEYVEATINMTTLRFAIMAEATKNDIVNMVELFMGEVSAEETLMNRKTGTAGLQPRSQDSFSRSPFTAACYVTALDVMRILLPSLKEENENIKDLGLTKAARRGQKEIAEYLINNGCNPDAIDEYKNTALH</sequence>
<dbReference type="InterPro" id="IPR036770">
    <property type="entry name" value="Ankyrin_rpt-contain_sf"/>
</dbReference>
<evidence type="ECO:0000313" key="5">
    <source>
        <dbReference type="Proteomes" id="UP000244855"/>
    </source>
</evidence>
<evidence type="ECO:0000256" key="3">
    <source>
        <dbReference type="PROSITE-ProRule" id="PRU00023"/>
    </source>
</evidence>
<proteinExistence type="predicted"/>
<reference evidence="4 5" key="1">
    <citation type="journal article" date="2018" name="Sci. Rep.">
        <title>Comparative genomics provides insights into the lifestyle and reveals functional heterogeneity of dark septate endophytic fungi.</title>
        <authorList>
            <person name="Knapp D.G."/>
            <person name="Nemeth J.B."/>
            <person name="Barry K."/>
            <person name="Hainaut M."/>
            <person name="Henrissat B."/>
            <person name="Johnson J."/>
            <person name="Kuo A."/>
            <person name="Lim J.H.P."/>
            <person name="Lipzen A."/>
            <person name="Nolan M."/>
            <person name="Ohm R.A."/>
            <person name="Tamas L."/>
            <person name="Grigoriev I.V."/>
            <person name="Spatafora J.W."/>
            <person name="Nagy L.G."/>
            <person name="Kovacs G.M."/>
        </authorList>
    </citation>
    <scope>NUCLEOTIDE SEQUENCE [LARGE SCALE GENOMIC DNA]</scope>
    <source>
        <strain evidence="4 5">DSE2036</strain>
    </source>
</reference>
<dbReference type="SUPFAM" id="SSF48403">
    <property type="entry name" value="Ankyrin repeat"/>
    <property type="match status" value="1"/>
</dbReference>